<dbReference type="Gene3D" id="3.40.50.2300">
    <property type="match status" value="1"/>
</dbReference>
<dbReference type="InterPro" id="IPR001789">
    <property type="entry name" value="Sig_transdc_resp-reg_receiver"/>
</dbReference>
<dbReference type="AlphaFoldDB" id="A0A6N9TCG3"/>
<reference evidence="4 5" key="1">
    <citation type="submission" date="2020-01" db="EMBL/GenBank/DDBJ databases">
        <title>Genomes of bacteria type strains.</title>
        <authorList>
            <person name="Chen J."/>
            <person name="Zhu S."/>
            <person name="Yang J."/>
        </authorList>
    </citation>
    <scope>NUCLEOTIDE SEQUENCE [LARGE SCALE GENOMIC DNA]</scope>
    <source>
        <strain evidence="4 5">LMG 24078</strain>
    </source>
</reference>
<evidence type="ECO:0000259" key="3">
    <source>
        <dbReference type="PROSITE" id="PS50110"/>
    </source>
</evidence>
<evidence type="ECO:0000256" key="1">
    <source>
        <dbReference type="ARBA" id="ARBA00022553"/>
    </source>
</evidence>
<dbReference type="SMART" id="SM00448">
    <property type="entry name" value="REC"/>
    <property type="match status" value="1"/>
</dbReference>
<dbReference type="PROSITE" id="PS50110">
    <property type="entry name" value="RESPONSE_REGULATORY"/>
    <property type="match status" value="1"/>
</dbReference>
<evidence type="ECO:0000313" key="5">
    <source>
        <dbReference type="Proteomes" id="UP000471381"/>
    </source>
</evidence>
<dbReference type="PANTHER" id="PTHR44591">
    <property type="entry name" value="STRESS RESPONSE REGULATOR PROTEIN 1"/>
    <property type="match status" value="1"/>
</dbReference>
<sequence>MKNIMIVDDATTVRMFHKGVISSINRHIEEAENGVEALEKALKAPIDLFLVDINMPKMDGYRLCQEIRQRDELRTSTVIMISTESAKLDEERAYRSGANFYMSKPVDSEQLKVLVGAILGDAV</sequence>
<dbReference type="EMBL" id="JAAAWO010000001">
    <property type="protein sequence ID" value="NDW14132.1"/>
    <property type="molecule type" value="Genomic_DNA"/>
</dbReference>
<dbReference type="InterPro" id="IPR050595">
    <property type="entry name" value="Bact_response_regulator"/>
</dbReference>
<dbReference type="InterPro" id="IPR011006">
    <property type="entry name" value="CheY-like_superfamily"/>
</dbReference>
<dbReference type="SUPFAM" id="SSF52172">
    <property type="entry name" value="CheY-like"/>
    <property type="match status" value="1"/>
</dbReference>
<protein>
    <submittedName>
        <fullName evidence="4">Response regulator</fullName>
    </submittedName>
</protein>
<feature type="domain" description="Response regulatory" evidence="3">
    <location>
        <begin position="3"/>
        <end position="119"/>
    </location>
</feature>
<feature type="modified residue" description="4-aspartylphosphate" evidence="2">
    <location>
        <position position="52"/>
    </location>
</feature>
<organism evidence="4 5">
    <name type="scientific">Alteromonas genovensis</name>
    <dbReference type="NCBI Taxonomy" id="471225"/>
    <lineage>
        <taxon>Bacteria</taxon>
        <taxon>Pseudomonadati</taxon>
        <taxon>Pseudomonadota</taxon>
        <taxon>Gammaproteobacteria</taxon>
        <taxon>Alteromonadales</taxon>
        <taxon>Alteromonadaceae</taxon>
        <taxon>Alteromonas/Salinimonas group</taxon>
        <taxon>Alteromonas</taxon>
    </lineage>
</organism>
<comment type="caution">
    <text evidence="4">The sequence shown here is derived from an EMBL/GenBank/DDBJ whole genome shotgun (WGS) entry which is preliminary data.</text>
</comment>
<gene>
    <name evidence="4" type="ORF">GTQ48_01105</name>
</gene>
<dbReference type="CDD" id="cd17546">
    <property type="entry name" value="REC_hyHK_CKI1_RcsC-like"/>
    <property type="match status" value="1"/>
</dbReference>
<proteinExistence type="predicted"/>
<dbReference type="GO" id="GO:0000160">
    <property type="term" value="P:phosphorelay signal transduction system"/>
    <property type="evidence" value="ECO:0007669"/>
    <property type="project" value="InterPro"/>
</dbReference>
<evidence type="ECO:0000313" key="4">
    <source>
        <dbReference type="EMBL" id="NDW14132.1"/>
    </source>
</evidence>
<accession>A0A6N9TCG3</accession>
<dbReference type="Pfam" id="PF00072">
    <property type="entry name" value="Response_reg"/>
    <property type="match status" value="1"/>
</dbReference>
<keyword evidence="1 2" id="KW-0597">Phosphoprotein</keyword>
<keyword evidence="5" id="KW-1185">Reference proteome</keyword>
<evidence type="ECO:0000256" key="2">
    <source>
        <dbReference type="PROSITE-ProRule" id="PRU00169"/>
    </source>
</evidence>
<name>A0A6N9TCG3_9ALTE</name>
<dbReference type="RefSeq" id="WP_163104608.1">
    <property type="nucleotide sequence ID" value="NZ_JAAAWO010000001.1"/>
</dbReference>
<dbReference type="PANTHER" id="PTHR44591:SF25">
    <property type="entry name" value="CHEMOTAXIS TWO-COMPONENT RESPONSE REGULATOR"/>
    <property type="match status" value="1"/>
</dbReference>
<dbReference type="Proteomes" id="UP000471381">
    <property type="component" value="Unassembled WGS sequence"/>
</dbReference>